<dbReference type="STRING" id="1121022.GCA_000376105_02075"/>
<proteinExistence type="predicted"/>
<name>V4PZC1_9CAUL</name>
<dbReference type="eggNOG" id="COG4964">
    <property type="taxonomic scope" value="Bacteria"/>
</dbReference>
<feature type="signal peptide" evidence="1">
    <location>
        <begin position="1"/>
        <end position="21"/>
    </location>
</feature>
<dbReference type="Pfam" id="PF13629">
    <property type="entry name" value="T2SS-T3SS_pil_N"/>
    <property type="match status" value="1"/>
</dbReference>
<dbReference type="EMBL" id="AWGB01000007">
    <property type="protein sequence ID" value="ESQ93716.1"/>
    <property type="molecule type" value="Genomic_DNA"/>
</dbReference>
<comment type="caution">
    <text evidence="3">The sequence shown here is derived from an EMBL/GenBank/DDBJ whole genome shotgun (WGS) entry which is preliminary data.</text>
</comment>
<dbReference type="InterPro" id="IPR032789">
    <property type="entry name" value="T2SS-T3SS_pil_N"/>
</dbReference>
<organism evidence="3 4">
    <name type="scientific">Asticcacaulis benevestitus DSM 16100 = ATCC BAA-896</name>
    <dbReference type="NCBI Taxonomy" id="1121022"/>
    <lineage>
        <taxon>Bacteria</taxon>
        <taxon>Pseudomonadati</taxon>
        <taxon>Pseudomonadota</taxon>
        <taxon>Alphaproteobacteria</taxon>
        <taxon>Caulobacterales</taxon>
        <taxon>Caulobacteraceae</taxon>
        <taxon>Asticcacaulis</taxon>
    </lineage>
</organism>
<gene>
    <name evidence="3" type="ORF">ABENE_05190</name>
</gene>
<accession>V4PZC1</accession>
<dbReference type="Proteomes" id="UP000017837">
    <property type="component" value="Unassembled WGS sequence"/>
</dbReference>
<evidence type="ECO:0000313" key="3">
    <source>
        <dbReference type="EMBL" id="ESQ93716.1"/>
    </source>
</evidence>
<evidence type="ECO:0000313" key="4">
    <source>
        <dbReference type="Proteomes" id="UP000017837"/>
    </source>
</evidence>
<protein>
    <recommendedName>
        <fullName evidence="2">Pilus formation protein N-terminal domain-containing protein</fullName>
    </recommendedName>
</protein>
<dbReference type="PATRIC" id="fig|1121022.4.peg.1032"/>
<feature type="chain" id="PRO_5004724442" description="Pilus formation protein N-terminal domain-containing protein" evidence="1">
    <location>
        <begin position="22"/>
        <end position="151"/>
    </location>
</feature>
<evidence type="ECO:0000256" key="1">
    <source>
        <dbReference type="SAM" id="SignalP"/>
    </source>
</evidence>
<reference evidence="3 4" key="1">
    <citation type="journal article" date="2014" name="Nature">
        <title>Sequential evolution of bacterial morphology by co-option of a developmental regulator.</title>
        <authorList>
            <person name="Jiang C."/>
            <person name="Brown P.J."/>
            <person name="Ducret A."/>
            <person name="Brun Y.V."/>
        </authorList>
    </citation>
    <scope>NUCLEOTIDE SEQUENCE [LARGE SCALE GENOMIC DNA]</scope>
    <source>
        <strain evidence="3 4">DSM 16100</strain>
    </source>
</reference>
<keyword evidence="4" id="KW-1185">Reference proteome</keyword>
<keyword evidence="1" id="KW-0732">Signal</keyword>
<evidence type="ECO:0000259" key="2">
    <source>
        <dbReference type="Pfam" id="PF13629"/>
    </source>
</evidence>
<feature type="domain" description="Pilus formation protein N-terminal" evidence="2">
    <location>
        <begin position="22"/>
        <end position="92"/>
    </location>
</feature>
<sequence length="151" mass="15404">MKLISVLAFALASLSATSAMAAPSMVVEKNHSQRLALSGSAGAVIVANPDIADVTIIDSRTVYIMGKGFGNSQVTITDRSGRVLFDGEIVVTAGKKGAITVYKGLKPSLMVCSNVCISEDATTTNSGNGTPPIVFSAAPDTSGAPAIMQVQ</sequence>
<dbReference type="AlphaFoldDB" id="V4PZC1"/>